<accession>A0AAD8IHG9</accession>
<protein>
    <recommendedName>
        <fullName evidence="4">Reverse transcriptase domain-containing protein</fullName>
    </recommendedName>
</protein>
<reference evidence="2" key="2">
    <citation type="submission" date="2023-05" db="EMBL/GenBank/DDBJ databases">
        <authorList>
            <person name="Schelkunov M.I."/>
        </authorList>
    </citation>
    <scope>NUCLEOTIDE SEQUENCE</scope>
    <source>
        <strain evidence="2">Hsosn_3</strain>
        <tissue evidence="2">Leaf</tissue>
    </source>
</reference>
<comment type="caution">
    <text evidence="2">The sequence shown here is derived from an EMBL/GenBank/DDBJ whole genome shotgun (WGS) entry which is preliminary data.</text>
</comment>
<reference evidence="2" key="1">
    <citation type="submission" date="2023-02" db="EMBL/GenBank/DDBJ databases">
        <title>Genome of toxic invasive species Heracleum sosnowskyi carries increased number of genes despite the absence of recent whole-genome duplications.</title>
        <authorList>
            <person name="Schelkunov M."/>
            <person name="Shtratnikova V."/>
            <person name="Makarenko M."/>
            <person name="Klepikova A."/>
            <person name="Omelchenko D."/>
            <person name="Novikova G."/>
            <person name="Obukhova E."/>
            <person name="Bogdanov V."/>
            <person name="Penin A."/>
            <person name="Logacheva M."/>
        </authorList>
    </citation>
    <scope>NUCLEOTIDE SEQUENCE</scope>
    <source>
        <strain evidence="2">Hsosn_3</strain>
        <tissue evidence="2">Leaf</tissue>
    </source>
</reference>
<evidence type="ECO:0008006" key="4">
    <source>
        <dbReference type="Google" id="ProtNLM"/>
    </source>
</evidence>
<keyword evidence="3" id="KW-1185">Reference proteome</keyword>
<proteinExistence type="predicted"/>
<feature type="compositionally biased region" description="Basic and acidic residues" evidence="1">
    <location>
        <begin position="1"/>
        <end position="51"/>
    </location>
</feature>
<organism evidence="2 3">
    <name type="scientific">Heracleum sosnowskyi</name>
    <dbReference type="NCBI Taxonomy" id="360622"/>
    <lineage>
        <taxon>Eukaryota</taxon>
        <taxon>Viridiplantae</taxon>
        <taxon>Streptophyta</taxon>
        <taxon>Embryophyta</taxon>
        <taxon>Tracheophyta</taxon>
        <taxon>Spermatophyta</taxon>
        <taxon>Magnoliopsida</taxon>
        <taxon>eudicotyledons</taxon>
        <taxon>Gunneridae</taxon>
        <taxon>Pentapetalae</taxon>
        <taxon>asterids</taxon>
        <taxon>campanulids</taxon>
        <taxon>Apiales</taxon>
        <taxon>Apiaceae</taxon>
        <taxon>Apioideae</taxon>
        <taxon>apioid superclade</taxon>
        <taxon>Tordylieae</taxon>
        <taxon>Tordyliinae</taxon>
        <taxon>Heracleum</taxon>
    </lineage>
</organism>
<dbReference type="AlphaFoldDB" id="A0AAD8IHG9"/>
<dbReference type="Proteomes" id="UP001237642">
    <property type="component" value="Unassembled WGS sequence"/>
</dbReference>
<dbReference type="EMBL" id="JAUIZM010000005">
    <property type="protein sequence ID" value="KAK1384010.1"/>
    <property type="molecule type" value="Genomic_DNA"/>
</dbReference>
<sequence>MESIEGYKEARREDRGRKGYDRYDSGRRFDDRRDEAKGRDKAAERRRDRDGTAFTPLNAPISKILHEIKGKPGFVRPARMKMPDYKKNGNKYCDYHPDKGHNTDECYHLKKLIEKMIKEGELNKFVKDLRDKLSPKKDKRKEPEEVERYRGEVKTIFGGSTLGEIARRQRKGTQSRFTICTSFNPPNRRCRSCLPMMTTKM</sequence>
<evidence type="ECO:0000313" key="3">
    <source>
        <dbReference type="Proteomes" id="UP001237642"/>
    </source>
</evidence>
<gene>
    <name evidence="2" type="ORF">POM88_021745</name>
</gene>
<evidence type="ECO:0000256" key="1">
    <source>
        <dbReference type="SAM" id="MobiDB-lite"/>
    </source>
</evidence>
<evidence type="ECO:0000313" key="2">
    <source>
        <dbReference type="EMBL" id="KAK1384010.1"/>
    </source>
</evidence>
<name>A0AAD8IHG9_9APIA</name>
<feature type="region of interest" description="Disordered" evidence="1">
    <location>
        <begin position="1"/>
        <end position="58"/>
    </location>
</feature>